<gene>
    <name evidence="1" type="ORF">RHMOL_Rhmol10G0143500</name>
</gene>
<proteinExistence type="predicted"/>
<comment type="caution">
    <text evidence="1">The sequence shown here is derived from an EMBL/GenBank/DDBJ whole genome shotgun (WGS) entry which is preliminary data.</text>
</comment>
<evidence type="ECO:0000313" key="2">
    <source>
        <dbReference type="Proteomes" id="UP001062846"/>
    </source>
</evidence>
<keyword evidence="2" id="KW-1185">Reference proteome</keyword>
<protein>
    <submittedName>
        <fullName evidence="1">Uncharacterized protein</fullName>
    </submittedName>
</protein>
<sequence length="301" mass="32864">MAAQMELVKLRKAVEELGHKMDKQMIMVQGLVGLVTSTAPQPDMGLVKEPSQACHTPAFGIKLCSKDMFKDLAEFHEARTYPKEDAGSLLTTIAEGEDMFGDDFKPKGKRMHPVDEAMWCNCEANEGPALNSQFTRRNSPRTFSCFTAPLASVYEKLIDAGSIKPLNPTPLPKNPPTNFKYNLYCTYHQTPGHSTNACFRLRHAIQDLIDCGIIPTPSPSKADTVSKRLPQPNSGSQIGQISTISIQINPTSTQINPSSKPIVPILSEPEDSLLAAVCALGTFSASTKIDNDEGLTNERTD</sequence>
<evidence type="ECO:0000313" key="1">
    <source>
        <dbReference type="EMBL" id="KAI8535032.1"/>
    </source>
</evidence>
<accession>A0ACC0M3B0</accession>
<organism evidence="1 2">
    <name type="scientific">Rhododendron molle</name>
    <name type="common">Chinese azalea</name>
    <name type="synonym">Azalea mollis</name>
    <dbReference type="NCBI Taxonomy" id="49168"/>
    <lineage>
        <taxon>Eukaryota</taxon>
        <taxon>Viridiplantae</taxon>
        <taxon>Streptophyta</taxon>
        <taxon>Embryophyta</taxon>
        <taxon>Tracheophyta</taxon>
        <taxon>Spermatophyta</taxon>
        <taxon>Magnoliopsida</taxon>
        <taxon>eudicotyledons</taxon>
        <taxon>Gunneridae</taxon>
        <taxon>Pentapetalae</taxon>
        <taxon>asterids</taxon>
        <taxon>Ericales</taxon>
        <taxon>Ericaceae</taxon>
        <taxon>Ericoideae</taxon>
        <taxon>Rhodoreae</taxon>
        <taxon>Rhododendron</taxon>
    </lineage>
</organism>
<dbReference type="Proteomes" id="UP001062846">
    <property type="component" value="Chromosome 10"/>
</dbReference>
<reference evidence="1" key="1">
    <citation type="submission" date="2022-02" db="EMBL/GenBank/DDBJ databases">
        <title>Plant Genome Project.</title>
        <authorList>
            <person name="Zhang R.-G."/>
        </authorList>
    </citation>
    <scope>NUCLEOTIDE SEQUENCE</scope>
    <source>
        <strain evidence="1">AT1</strain>
    </source>
</reference>
<name>A0ACC0M3B0_RHOML</name>
<dbReference type="EMBL" id="CM046397">
    <property type="protein sequence ID" value="KAI8535032.1"/>
    <property type="molecule type" value="Genomic_DNA"/>
</dbReference>